<evidence type="ECO:0000256" key="1">
    <source>
        <dbReference type="ARBA" id="ARBA00005086"/>
    </source>
</evidence>
<evidence type="ECO:0000259" key="13">
    <source>
        <dbReference type="SMART" id="SM00893"/>
    </source>
</evidence>
<dbReference type="InterPro" id="IPR001308">
    <property type="entry name" value="ETF_a/FixB"/>
</dbReference>
<evidence type="ECO:0000256" key="12">
    <source>
        <dbReference type="RuleBase" id="RU003707"/>
    </source>
</evidence>
<dbReference type="SUPFAM" id="SSF52402">
    <property type="entry name" value="Adenine nucleotide alpha hydrolases-like"/>
    <property type="match status" value="1"/>
</dbReference>
<dbReference type="GO" id="GO:0009055">
    <property type="term" value="F:electron transfer activity"/>
    <property type="evidence" value="ECO:0007669"/>
    <property type="project" value="InterPro"/>
</dbReference>
<gene>
    <name evidence="14" type="ORF">T472_0208265</name>
</gene>
<dbReference type="CDD" id="cd06558">
    <property type="entry name" value="crotonase-like"/>
    <property type="match status" value="1"/>
</dbReference>
<dbReference type="InterPro" id="IPR014730">
    <property type="entry name" value="ETF_a/b_N"/>
</dbReference>
<dbReference type="InterPro" id="IPR018376">
    <property type="entry name" value="Enoyl-CoA_hyd/isom_CS"/>
</dbReference>
<evidence type="ECO:0000256" key="10">
    <source>
        <dbReference type="ARBA" id="ARBA00050624"/>
    </source>
</evidence>
<dbReference type="OrthoDB" id="9775794at2"/>
<dbReference type="Gene3D" id="1.10.12.10">
    <property type="entry name" value="Lyase 2-enoyl-coa Hydratase, Chain A, domain 2"/>
    <property type="match status" value="1"/>
</dbReference>
<dbReference type="PROSITE" id="PS00166">
    <property type="entry name" value="ENOYL_COA_HYDRATASE"/>
    <property type="match status" value="1"/>
</dbReference>
<comment type="similarity">
    <text evidence="2 12">Belongs to the enoyl-CoA hydratase/isomerase family.</text>
</comment>
<dbReference type="AlphaFoldDB" id="V4EK22"/>
<dbReference type="InterPro" id="IPR014731">
    <property type="entry name" value="ETF_asu_C"/>
</dbReference>
<comment type="caution">
    <text evidence="14">The sequence shown here is derived from an EMBL/GenBank/DDBJ whole genome shotgun (WGS) entry which is preliminary data.</text>
</comment>
<evidence type="ECO:0000313" key="15">
    <source>
        <dbReference type="Proteomes" id="UP000017747"/>
    </source>
</evidence>
<dbReference type="FunFam" id="3.90.226.10:FF:000009">
    <property type="entry name" value="Carnitinyl-CoA dehydratase"/>
    <property type="match status" value="1"/>
</dbReference>
<dbReference type="GO" id="GO:0033539">
    <property type="term" value="P:fatty acid beta-oxidation using acyl-CoA dehydrogenase"/>
    <property type="evidence" value="ECO:0007669"/>
    <property type="project" value="TreeGrafter"/>
</dbReference>
<keyword evidence="8" id="KW-0249">Electron transport</keyword>
<dbReference type="Gene3D" id="3.40.50.1220">
    <property type="entry name" value="TPP-binding domain"/>
    <property type="match status" value="1"/>
</dbReference>
<dbReference type="STRING" id="994573.T472_0208265"/>
<comment type="subunit">
    <text evidence="4">Homotetramer.</text>
</comment>
<evidence type="ECO:0000256" key="2">
    <source>
        <dbReference type="ARBA" id="ARBA00005254"/>
    </source>
</evidence>
<dbReference type="PANTHER" id="PTHR43153:SF1">
    <property type="entry name" value="ELECTRON TRANSFER FLAVOPROTEIN SUBUNIT ALPHA, MITOCHONDRIAL"/>
    <property type="match status" value="1"/>
</dbReference>
<dbReference type="FunFam" id="1.10.12.10:FF:000001">
    <property type="entry name" value="Probable enoyl-CoA hydratase, mitochondrial"/>
    <property type="match status" value="1"/>
</dbReference>
<comment type="similarity">
    <text evidence="3">Belongs to the ETF alpha-subunit/FixB family.</text>
</comment>
<keyword evidence="6" id="KW-0285">Flavoprotein</keyword>
<dbReference type="Proteomes" id="UP000017747">
    <property type="component" value="Unassembled WGS sequence"/>
</dbReference>
<protein>
    <recommendedName>
        <fullName evidence="11">short-chain-enoyl-CoA hydratase</fullName>
        <ecNumber evidence="11">4.2.1.150</ecNumber>
    </recommendedName>
</protein>
<dbReference type="InterPro" id="IPR029035">
    <property type="entry name" value="DHS-like_NAD/FAD-binding_dom"/>
</dbReference>
<evidence type="ECO:0000256" key="9">
    <source>
        <dbReference type="ARBA" id="ARBA00023239"/>
    </source>
</evidence>
<reference evidence="14 15" key="1">
    <citation type="journal article" date="2014" name="Genome Announc.">
        <title>Genome Sequence of Youngiibacter fragilis, the Type Strain of the Genus Youngiibacter.</title>
        <authorList>
            <person name="Wawrik C.B."/>
            <person name="Callaghan A.V."/>
            <person name="Stamps B.W."/>
            <person name="Wawrik B."/>
        </authorList>
    </citation>
    <scope>NUCLEOTIDE SEQUENCE [LARGE SCALE GENOMIC DNA]</scope>
    <source>
        <strain evidence="14 15">232.1</strain>
    </source>
</reference>
<keyword evidence="7" id="KW-0274">FAD</keyword>
<dbReference type="EMBL" id="AXUN02000164">
    <property type="protein sequence ID" value="ETA81051.1"/>
    <property type="molecule type" value="Genomic_DNA"/>
</dbReference>
<keyword evidence="15" id="KW-1185">Reference proteome</keyword>
<dbReference type="GO" id="GO:0018812">
    <property type="term" value="F:3-hydroxyacyl-CoA dehydratase activity"/>
    <property type="evidence" value="ECO:0007669"/>
    <property type="project" value="UniProtKB-EC"/>
</dbReference>
<dbReference type="SMART" id="SM00893">
    <property type="entry name" value="ETF"/>
    <property type="match status" value="1"/>
</dbReference>
<evidence type="ECO:0000256" key="11">
    <source>
        <dbReference type="ARBA" id="ARBA00067035"/>
    </source>
</evidence>
<evidence type="ECO:0000256" key="7">
    <source>
        <dbReference type="ARBA" id="ARBA00022827"/>
    </source>
</evidence>
<dbReference type="PROSITE" id="PS00696">
    <property type="entry name" value="ETF_ALPHA"/>
    <property type="match status" value="1"/>
</dbReference>
<dbReference type="PANTHER" id="PTHR43153">
    <property type="entry name" value="ELECTRON TRANSFER FLAVOPROTEIN ALPHA"/>
    <property type="match status" value="1"/>
</dbReference>
<evidence type="ECO:0000256" key="5">
    <source>
        <dbReference type="ARBA" id="ARBA00022448"/>
    </source>
</evidence>
<sequence length="605" mass="65437">MSKNVYVVIEQRDGRVQNIGYELLGEASSLAFDLKQEVVAVLIGGVGISKIAQELIYWGANHVIVAEDSRLQEYSTLPYSRVLTQIILTDEPEIVLFGASSIGRDLAPRVSARLKTGLTADCTGLSINLDNQLLMMTRPAFGGNLMATICCKHHKPQMATVRTGVMQPIERDDNRTGTIRSIEIAFQRKDFAVELVEVIPNDNISADITKAKYLVGGGRGVGGPEGFKIVRELANTLNGEVAASRAAVESGWIGNDHQVGQTGKTVRPDLYIACGISGAIQHLTGMENSGTIIAINKNASAPIFNVADLGIVGDLHVILPKLNDALKEAKTSEGIYHSPKEANDFVSMRNIMFHIENNIAYMTVNRPNALNALNQDTLIEIGAVADILAHDKSVKVVIVRGTGDRAFVAGADIAAMQEMNEVEARRISELAQTVFSKLKNLPQIVIAAINGFTLGGGNELAMACDIRVATSRSKFGQPETNLGLIPGFTGTQRLPRLVGESSAKMMIFTSEMISADEALRIGLVNKVVAPEALMRTVLSLAMQITSKSMFAVQQAKKCINDGCAVDFERGLQIEQDSWTKCFTAEGEGREGMTAFVEKRKPNFMT</sequence>
<dbReference type="eggNOG" id="COG1024">
    <property type="taxonomic scope" value="Bacteria"/>
</dbReference>
<feature type="domain" description="Electron transfer flavoprotein alpha/beta-subunit N-terminal" evidence="13">
    <location>
        <begin position="5"/>
        <end position="195"/>
    </location>
</feature>
<dbReference type="SUPFAM" id="SSF52096">
    <property type="entry name" value="ClpP/crotonase"/>
    <property type="match status" value="1"/>
</dbReference>
<dbReference type="InterPro" id="IPR001753">
    <property type="entry name" value="Enoyl-CoA_hydra/iso"/>
</dbReference>
<dbReference type="eggNOG" id="COG2025">
    <property type="taxonomic scope" value="Bacteria"/>
</dbReference>
<dbReference type="GO" id="GO:0050660">
    <property type="term" value="F:flavin adenine dinucleotide binding"/>
    <property type="evidence" value="ECO:0007669"/>
    <property type="project" value="InterPro"/>
</dbReference>
<dbReference type="EC" id="4.2.1.150" evidence="11"/>
<name>V4EK22_9CLOT</name>
<dbReference type="Gene3D" id="3.40.50.620">
    <property type="entry name" value="HUPs"/>
    <property type="match status" value="1"/>
</dbReference>
<dbReference type="Gene3D" id="3.90.226.10">
    <property type="entry name" value="2-enoyl-CoA Hydratase, Chain A, domain 1"/>
    <property type="match status" value="1"/>
</dbReference>
<comment type="pathway">
    <text evidence="1">Lipid metabolism; butanoate metabolism.</text>
</comment>
<dbReference type="InterPro" id="IPR014729">
    <property type="entry name" value="Rossmann-like_a/b/a_fold"/>
</dbReference>
<dbReference type="InterPro" id="IPR033947">
    <property type="entry name" value="ETF_alpha_N"/>
</dbReference>
<organism evidence="14 15">
    <name type="scientific">Youngiibacter fragilis 232.1</name>
    <dbReference type="NCBI Taxonomy" id="994573"/>
    <lineage>
        <taxon>Bacteria</taxon>
        <taxon>Bacillati</taxon>
        <taxon>Bacillota</taxon>
        <taxon>Clostridia</taxon>
        <taxon>Eubacteriales</taxon>
        <taxon>Clostridiaceae</taxon>
        <taxon>Youngiibacter</taxon>
    </lineage>
</organism>
<keyword evidence="5" id="KW-0813">Transport</keyword>
<evidence type="ECO:0000313" key="14">
    <source>
        <dbReference type="EMBL" id="ETA81051.1"/>
    </source>
</evidence>
<evidence type="ECO:0000256" key="3">
    <source>
        <dbReference type="ARBA" id="ARBA00005817"/>
    </source>
</evidence>
<dbReference type="CDD" id="cd01715">
    <property type="entry name" value="ETF_alpha"/>
    <property type="match status" value="1"/>
</dbReference>
<dbReference type="Pfam" id="PF00378">
    <property type="entry name" value="ECH_1"/>
    <property type="match status" value="1"/>
</dbReference>
<dbReference type="InterPro" id="IPR029045">
    <property type="entry name" value="ClpP/crotonase-like_dom_sf"/>
</dbReference>
<dbReference type="Pfam" id="PF00766">
    <property type="entry name" value="ETF_alpha"/>
    <property type="match status" value="1"/>
</dbReference>
<evidence type="ECO:0000256" key="4">
    <source>
        <dbReference type="ARBA" id="ARBA00011881"/>
    </source>
</evidence>
<dbReference type="PATRIC" id="fig|994573.3.peg.1522"/>
<proteinExistence type="inferred from homology"/>
<dbReference type="InterPro" id="IPR018206">
    <property type="entry name" value="ETF_asu_C_CS"/>
</dbReference>
<accession>V4EK22</accession>
<keyword evidence="9" id="KW-0456">Lyase</keyword>
<dbReference type="SUPFAM" id="SSF52467">
    <property type="entry name" value="DHS-like NAD/FAD-binding domain"/>
    <property type="match status" value="1"/>
</dbReference>
<dbReference type="Pfam" id="PF01012">
    <property type="entry name" value="ETF"/>
    <property type="match status" value="1"/>
</dbReference>
<evidence type="ECO:0000256" key="6">
    <source>
        <dbReference type="ARBA" id="ARBA00022630"/>
    </source>
</evidence>
<dbReference type="InterPro" id="IPR014748">
    <property type="entry name" value="Enoyl-CoA_hydra_C"/>
</dbReference>
<comment type="catalytic activity">
    <reaction evidence="10">
        <text>a short-chain (3S)-3-hydroxyacyl-CoA = a short-chain (2E)-enoyl-CoA + H2O</text>
        <dbReference type="Rhea" id="RHEA:52664"/>
        <dbReference type="ChEBI" id="CHEBI:15377"/>
        <dbReference type="ChEBI" id="CHEBI:87488"/>
        <dbReference type="ChEBI" id="CHEBI:136760"/>
        <dbReference type="EC" id="4.2.1.150"/>
    </reaction>
</comment>
<evidence type="ECO:0000256" key="8">
    <source>
        <dbReference type="ARBA" id="ARBA00022982"/>
    </source>
</evidence>